<reference evidence="1 2" key="1">
    <citation type="journal article" date="2019" name="Int. J. Syst. Evol. Microbiol.">
        <title>The Global Catalogue of Microorganisms (GCM) 10K type strain sequencing project: providing services to taxonomists for standard genome sequencing and annotation.</title>
        <authorList>
            <consortium name="The Broad Institute Genomics Platform"/>
            <consortium name="The Broad Institute Genome Sequencing Center for Infectious Disease"/>
            <person name="Wu L."/>
            <person name="Ma J."/>
        </authorList>
    </citation>
    <scope>NUCLEOTIDE SEQUENCE [LARGE SCALE GENOMIC DNA]</scope>
    <source>
        <strain evidence="1 2">JCM 8201</strain>
    </source>
</reference>
<comment type="caution">
    <text evidence="1">The sequence shown here is derived from an EMBL/GenBank/DDBJ whole genome shotgun (WGS) entry which is preliminary data.</text>
</comment>
<dbReference type="Proteomes" id="UP001501842">
    <property type="component" value="Unassembled WGS sequence"/>
</dbReference>
<proteinExistence type="predicted"/>
<protein>
    <recommendedName>
        <fullName evidence="3">Tle cognate immunity protein 4 C-terminal domain-containing protein</fullName>
    </recommendedName>
</protein>
<sequence>MRAKRVASMAGVLLMVLGLIGAVSPARKPSAPIREAAVPARKPFGPAGEPRIPALDYQASGCPAEPYEGAGVHGWPDPDRTAPAYSRSLAPRGADHALLCQAFDPEKSSWFERLRIVRGVEELQQIMDALPLTEPGGVSTMVGFPELNLVLHYPDGRRVVASFEFNRGEVSSYRAVRRGATRLTREFARLWRAEHTSLDPSEVEPAACLSTQIDLREDTFRHPAPPIVRGFDAWSVSDEPKLPSPLSVVRACRYTADKNGQLTLRTQKAVRTGLEPVRTAVNTRKKPKRIRCGEYGRPPLTALDTLHLTDVTGRTEHVYVAREPCETEKTVGYAGGMPVAPEISAMLARLLD</sequence>
<dbReference type="RefSeq" id="WP_344451920.1">
    <property type="nucleotide sequence ID" value="NZ_BAAATZ010000015.1"/>
</dbReference>
<dbReference type="EMBL" id="BAAATZ010000015">
    <property type="protein sequence ID" value="GAA2729099.1"/>
    <property type="molecule type" value="Genomic_DNA"/>
</dbReference>
<evidence type="ECO:0000313" key="1">
    <source>
        <dbReference type="EMBL" id="GAA2729099.1"/>
    </source>
</evidence>
<evidence type="ECO:0008006" key="3">
    <source>
        <dbReference type="Google" id="ProtNLM"/>
    </source>
</evidence>
<accession>A0ABN3UBX3</accession>
<organism evidence="1 2">
    <name type="scientific">Actinocorallia aurantiaca</name>
    <dbReference type="NCBI Taxonomy" id="46204"/>
    <lineage>
        <taxon>Bacteria</taxon>
        <taxon>Bacillati</taxon>
        <taxon>Actinomycetota</taxon>
        <taxon>Actinomycetes</taxon>
        <taxon>Streptosporangiales</taxon>
        <taxon>Thermomonosporaceae</taxon>
        <taxon>Actinocorallia</taxon>
    </lineage>
</organism>
<gene>
    <name evidence="1" type="ORF">GCM10010439_38760</name>
</gene>
<evidence type="ECO:0000313" key="2">
    <source>
        <dbReference type="Proteomes" id="UP001501842"/>
    </source>
</evidence>
<keyword evidence="2" id="KW-1185">Reference proteome</keyword>
<name>A0ABN3UBX3_9ACTN</name>